<dbReference type="GO" id="GO:0006196">
    <property type="term" value="P:AMP catabolic process"/>
    <property type="evidence" value="ECO:0007669"/>
    <property type="project" value="TreeGrafter"/>
</dbReference>
<evidence type="ECO:0000313" key="5">
    <source>
        <dbReference type="EMBL" id="CAD7424034.1"/>
    </source>
</evidence>
<dbReference type="SUPFAM" id="SSF55816">
    <property type="entry name" value="5'-nucleotidase (syn. UDP-sugar hydrolase), C-terminal domain"/>
    <property type="match status" value="1"/>
</dbReference>
<dbReference type="GO" id="GO:0046872">
    <property type="term" value="F:metal ion binding"/>
    <property type="evidence" value="ECO:0007669"/>
    <property type="project" value="UniProtKB-KW"/>
</dbReference>
<dbReference type="Gene3D" id="3.90.780.10">
    <property type="entry name" value="5'-Nucleotidase, C-terminal domain"/>
    <property type="match status" value="2"/>
</dbReference>
<accession>A0A7R9HIH9</accession>
<protein>
    <recommendedName>
        <fullName evidence="4">5'-Nucleotidase C-terminal domain-containing protein</fullName>
    </recommendedName>
</protein>
<evidence type="ECO:0000256" key="2">
    <source>
        <dbReference type="ARBA" id="ARBA00022723"/>
    </source>
</evidence>
<dbReference type="GO" id="GO:0005886">
    <property type="term" value="C:plasma membrane"/>
    <property type="evidence" value="ECO:0007669"/>
    <property type="project" value="TreeGrafter"/>
</dbReference>
<feature type="domain" description="5'-Nucleotidase C-terminal" evidence="4">
    <location>
        <begin position="40"/>
        <end position="100"/>
    </location>
</feature>
<gene>
    <name evidence="5" type="ORF">TMSB3V08_LOCUS1002</name>
</gene>
<comment type="similarity">
    <text evidence="1">Belongs to the 5'-nucleotidase family.</text>
</comment>
<evidence type="ECO:0000256" key="1">
    <source>
        <dbReference type="ARBA" id="ARBA00006654"/>
    </source>
</evidence>
<evidence type="ECO:0000256" key="3">
    <source>
        <dbReference type="ARBA" id="ARBA00022801"/>
    </source>
</evidence>
<dbReference type="EMBL" id="OB792745">
    <property type="protein sequence ID" value="CAD7424034.1"/>
    <property type="molecule type" value="Genomic_DNA"/>
</dbReference>
<dbReference type="PANTHER" id="PTHR11575:SF32">
    <property type="entry name" value="APYRASE-LIKE PROTEIN"/>
    <property type="match status" value="1"/>
</dbReference>
<dbReference type="InterPro" id="IPR008334">
    <property type="entry name" value="5'-Nucleotdase_C"/>
</dbReference>
<sequence>MVPHSEIPILMDQSIKPDPEIVAELEPFRLEVEQLGSMPIGRTRVRLSRPCSLGECSLGNMITDAMVEEYVALAPENAWTYAAIAMMNSGGIRAEISELNDGGKNVKTKFIKELSILCDECDIPEYQPLNLTKWYRIAMASFLAEGGDDFGIIPQNRRNHNMGKNQWSEAMPG</sequence>
<evidence type="ECO:0000259" key="4">
    <source>
        <dbReference type="Pfam" id="PF02872"/>
    </source>
</evidence>
<reference evidence="5" key="1">
    <citation type="submission" date="2020-11" db="EMBL/GenBank/DDBJ databases">
        <authorList>
            <person name="Tran Van P."/>
        </authorList>
    </citation>
    <scope>NUCLEOTIDE SEQUENCE</scope>
</reference>
<dbReference type="PANTHER" id="PTHR11575">
    <property type="entry name" value="5'-NUCLEOTIDASE-RELATED"/>
    <property type="match status" value="1"/>
</dbReference>
<dbReference type="AlphaFoldDB" id="A0A7R9HIH9"/>
<dbReference type="InterPro" id="IPR036907">
    <property type="entry name" value="5'-Nucleotdase_C_sf"/>
</dbReference>
<proteinExistence type="inferred from homology"/>
<keyword evidence="3" id="KW-0378">Hydrolase</keyword>
<dbReference type="Pfam" id="PF02872">
    <property type="entry name" value="5_nucleotid_C"/>
    <property type="match status" value="1"/>
</dbReference>
<dbReference type="InterPro" id="IPR006179">
    <property type="entry name" value="5_nucleotidase/apyrase"/>
</dbReference>
<organism evidence="5">
    <name type="scientific">Timema monikensis</name>
    <dbReference type="NCBI Taxonomy" id="170555"/>
    <lineage>
        <taxon>Eukaryota</taxon>
        <taxon>Metazoa</taxon>
        <taxon>Ecdysozoa</taxon>
        <taxon>Arthropoda</taxon>
        <taxon>Hexapoda</taxon>
        <taxon>Insecta</taxon>
        <taxon>Pterygota</taxon>
        <taxon>Neoptera</taxon>
        <taxon>Polyneoptera</taxon>
        <taxon>Phasmatodea</taxon>
        <taxon>Timematodea</taxon>
        <taxon>Timematoidea</taxon>
        <taxon>Timematidae</taxon>
        <taxon>Timema</taxon>
    </lineage>
</organism>
<dbReference type="GO" id="GO:0008253">
    <property type="term" value="F:5'-nucleotidase activity"/>
    <property type="evidence" value="ECO:0007669"/>
    <property type="project" value="TreeGrafter"/>
</dbReference>
<keyword evidence="2" id="KW-0479">Metal-binding</keyword>
<name>A0A7R9HIH9_9NEOP</name>